<sequence length="331" mass="35118">MKLLILGGTSFVGRAVVEAARRDGHDVTIFNRGLSGPELFPEVPRLVGDRDSGAYKALAGLSWDAVVDVSAYVPRHVQEVADVLGDNTGRYLLISTGSVYGWAAGRPGMERLPPEYATEEITAATYGPLKVACEDVASARYGERATIVRPGVVAGPHDPTDRFTYWVRRAARGGRVALAGAPDAPVQVVDSRDLARLVVTLISDDRPGSFDAVGPAEPVTMAEMIHICARAAGREVEVVTVPLEGTEPGLPYVPAFPLALAHPDFHWLFRLNAAAARAAGLPSTPLSTTAADVLAWDQDRGEPPLHAGPTPEHESELLEAADRATAQQPGT</sequence>
<feature type="domain" description="NAD-dependent epimerase/dehydratase" evidence="2">
    <location>
        <begin position="79"/>
        <end position="204"/>
    </location>
</feature>
<proteinExistence type="predicted"/>
<dbReference type="KEGG" id="sgm:GCM10017557_30920"/>
<dbReference type="Gene3D" id="3.40.50.720">
    <property type="entry name" value="NAD(P)-binding Rossmann-like Domain"/>
    <property type="match status" value="1"/>
</dbReference>
<accession>A0A7G1NXS5</accession>
<dbReference type="PANTHER" id="PTHR43245:SF13">
    <property type="entry name" value="UDP-D-APIOSE_UDP-D-XYLOSE SYNTHASE 2"/>
    <property type="match status" value="1"/>
</dbReference>
<dbReference type="InterPro" id="IPR001509">
    <property type="entry name" value="Epimerase_deHydtase"/>
</dbReference>
<gene>
    <name evidence="3" type="ORF">GCM10017557_30920</name>
</gene>
<name>A0A7G1NXS5_9ACTN</name>
<protein>
    <recommendedName>
        <fullName evidence="2">NAD-dependent epimerase/dehydratase domain-containing protein</fullName>
    </recommendedName>
</protein>
<dbReference type="RefSeq" id="WP_190850532.1">
    <property type="nucleotide sequence ID" value="NZ_AP023440.1"/>
</dbReference>
<dbReference type="Pfam" id="PF01370">
    <property type="entry name" value="Epimerase"/>
    <property type="match status" value="1"/>
</dbReference>
<keyword evidence="4" id="KW-1185">Reference proteome</keyword>
<dbReference type="InterPro" id="IPR050177">
    <property type="entry name" value="Lipid_A_modif_metabolic_enz"/>
</dbReference>
<dbReference type="InterPro" id="IPR036291">
    <property type="entry name" value="NAD(P)-bd_dom_sf"/>
</dbReference>
<dbReference type="PANTHER" id="PTHR43245">
    <property type="entry name" value="BIFUNCTIONAL POLYMYXIN RESISTANCE PROTEIN ARNA"/>
    <property type="match status" value="1"/>
</dbReference>
<feature type="compositionally biased region" description="Basic and acidic residues" evidence="1">
    <location>
        <begin position="311"/>
        <end position="322"/>
    </location>
</feature>
<evidence type="ECO:0000259" key="2">
    <source>
        <dbReference type="Pfam" id="PF01370"/>
    </source>
</evidence>
<dbReference type="SUPFAM" id="SSF51735">
    <property type="entry name" value="NAD(P)-binding Rossmann-fold domains"/>
    <property type="match status" value="1"/>
</dbReference>
<evidence type="ECO:0000256" key="1">
    <source>
        <dbReference type="SAM" id="MobiDB-lite"/>
    </source>
</evidence>
<evidence type="ECO:0000313" key="3">
    <source>
        <dbReference type="EMBL" id="BCL28233.1"/>
    </source>
</evidence>
<dbReference type="Proteomes" id="UP000516444">
    <property type="component" value="Chromosome"/>
</dbReference>
<dbReference type="AlphaFoldDB" id="A0A7G1NXS5"/>
<organism evidence="3 4">
    <name type="scientific">Streptomyces aurantiacus</name>
    <dbReference type="NCBI Taxonomy" id="47760"/>
    <lineage>
        <taxon>Bacteria</taxon>
        <taxon>Bacillati</taxon>
        <taxon>Actinomycetota</taxon>
        <taxon>Actinomycetes</taxon>
        <taxon>Kitasatosporales</taxon>
        <taxon>Streptomycetaceae</taxon>
        <taxon>Streptomyces</taxon>
        <taxon>Streptomyces aurantiacus group</taxon>
    </lineage>
</organism>
<reference evidence="3 4" key="1">
    <citation type="journal article" date="2014" name="Int. J. Syst. Evol. Microbiol.">
        <title>Complete genome sequence of Corynebacterium casei LMG S-19264T (=DSM 44701T), isolated from a smear-ripened cheese.</title>
        <authorList>
            <consortium name="US DOE Joint Genome Institute (JGI-PGF)"/>
            <person name="Walter F."/>
            <person name="Albersmeier A."/>
            <person name="Kalinowski J."/>
            <person name="Ruckert C."/>
        </authorList>
    </citation>
    <scope>NUCLEOTIDE SEQUENCE [LARGE SCALE GENOMIC DNA]</scope>
    <source>
        <strain evidence="3 4">JCM 4677</strain>
    </source>
</reference>
<evidence type="ECO:0000313" key="4">
    <source>
        <dbReference type="Proteomes" id="UP000516444"/>
    </source>
</evidence>
<dbReference type="EMBL" id="AP023440">
    <property type="protein sequence ID" value="BCL28233.1"/>
    <property type="molecule type" value="Genomic_DNA"/>
</dbReference>
<feature type="region of interest" description="Disordered" evidence="1">
    <location>
        <begin position="295"/>
        <end position="331"/>
    </location>
</feature>